<organism evidence="2 3">
    <name type="scientific">Plesiocystis pacifica SIR-1</name>
    <dbReference type="NCBI Taxonomy" id="391625"/>
    <lineage>
        <taxon>Bacteria</taxon>
        <taxon>Pseudomonadati</taxon>
        <taxon>Myxococcota</taxon>
        <taxon>Polyangia</taxon>
        <taxon>Nannocystales</taxon>
        <taxon>Nannocystaceae</taxon>
        <taxon>Plesiocystis</taxon>
    </lineage>
</organism>
<proteinExistence type="predicted"/>
<gene>
    <name evidence="2" type="ORF">PPSIR1_30325</name>
</gene>
<accession>A6FZ44</accession>
<dbReference type="AlphaFoldDB" id="A6FZ44"/>
<protein>
    <submittedName>
        <fullName evidence="2">Uncharacterized protein</fullName>
    </submittedName>
</protein>
<comment type="caution">
    <text evidence="2">The sequence shown here is derived from an EMBL/GenBank/DDBJ whole genome shotgun (WGS) entry which is preliminary data.</text>
</comment>
<evidence type="ECO:0000256" key="1">
    <source>
        <dbReference type="SAM" id="MobiDB-lite"/>
    </source>
</evidence>
<evidence type="ECO:0000313" key="3">
    <source>
        <dbReference type="Proteomes" id="UP000005801"/>
    </source>
</evidence>
<dbReference type="STRING" id="391625.PPSIR1_30325"/>
<feature type="compositionally biased region" description="Pro residues" evidence="1">
    <location>
        <begin position="147"/>
        <end position="165"/>
    </location>
</feature>
<sequence>MGEASHSREVEIELPCRHEGLRLRRELVSGRWVLDGWGRRVVAREWRWGERRRLLEACVEDGRLDAERFVSGLVALLCEPVPPVELHPLYAHLLLELLGVDGQRGLPRLDAVELALARDFGWTAGQLAREGAVGLDRLARSLEPGTARPPAPAVAPPELEGPPPGWKRIVIQDD</sequence>
<dbReference type="EMBL" id="ABCS01000005">
    <property type="protein sequence ID" value="EDM81199.1"/>
    <property type="molecule type" value="Genomic_DNA"/>
</dbReference>
<evidence type="ECO:0000313" key="2">
    <source>
        <dbReference type="EMBL" id="EDM81199.1"/>
    </source>
</evidence>
<reference evidence="2 3" key="1">
    <citation type="submission" date="2007-06" db="EMBL/GenBank/DDBJ databases">
        <authorList>
            <person name="Shimkets L."/>
            <person name="Ferriera S."/>
            <person name="Johnson J."/>
            <person name="Kravitz S."/>
            <person name="Beeson K."/>
            <person name="Sutton G."/>
            <person name="Rogers Y.-H."/>
            <person name="Friedman R."/>
            <person name="Frazier M."/>
            <person name="Venter J.C."/>
        </authorList>
    </citation>
    <scope>NUCLEOTIDE SEQUENCE [LARGE SCALE GENOMIC DNA]</scope>
    <source>
        <strain evidence="2 3">SIR-1</strain>
    </source>
</reference>
<dbReference type="RefSeq" id="WP_006969743.1">
    <property type="nucleotide sequence ID" value="NZ_ABCS01000005.1"/>
</dbReference>
<name>A6FZ44_9BACT</name>
<feature type="region of interest" description="Disordered" evidence="1">
    <location>
        <begin position="144"/>
        <end position="174"/>
    </location>
</feature>
<keyword evidence="3" id="KW-1185">Reference proteome</keyword>
<dbReference type="Proteomes" id="UP000005801">
    <property type="component" value="Unassembled WGS sequence"/>
</dbReference>